<organism evidence="1 2">
    <name type="scientific">Desulforhabdus amnigena</name>
    <dbReference type="NCBI Taxonomy" id="40218"/>
    <lineage>
        <taxon>Bacteria</taxon>
        <taxon>Pseudomonadati</taxon>
        <taxon>Thermodesulfobacteriota</taxon>
        <taxon>Syntrophobacteria</taxon>
        <taxon>Syntrophobacterales</taxon>
        <taxon>Syntrophobacteraceae</taxon>
        <taxon>Desulforhabdus</taxon>
    </lineage>
</organism>
<dbReference type="AlphaFoldDB" id="A0A9W6FW23"/>
<name>A0A9W6FW23_9BACT</name>
<evidence type="ECO:0000313" key="1">
    <source>
        <dbReference type="EMBL" id="GLI35873.1"/>
    </source>
</evidence>
<dbReference type="Proteomes" id="UP001144372">
    <property type="component" value="Unassembled WGS sequence"/>
</dbReference>
<keyword evidence="2" id="KW-1185">Reference proteome</keyword>
<accession>A0A9W6FW23</accession>
<comment type="caution">
    <text evidence="1">The sequence shown here is derived from an EMBL/GenBank/DDBJ whole genome shotgun (WGS) entry which is preliminary data.</text>
</comment>
<gene>
    <name evidence="1" type="ORF">DAMNIGENAA_33060</name>
</gene>
<reference evidence="1" key="1">
    <citation type="submission" date="2022-12" db="EMBL/GenBank/DDBJ databases">
        <title>Reference genome sequencing for broad-spectrum identification of bacterial and archaeal isolates by mass spectrometry.</title>
        <authorList>
            <person name="Sekiguchi Y."/>
            <person name="Tourlousse D.M."/>
        </authorList>
    </citation>
    <scope>NUCLEOTIDE SEQUENCE</scope>
    <source>
        <strain evidence="1">ASRB1</strain>
    </source>
</reference>
<sequence length="46" mass="5436">MYTALSGEGEDFVLGYTESFYEKFMKQWETALNSYLQYLRAKRAKA</sequence>
<proteinExistence type="predicted"/>
<protein>
    <submittedName>
        <fullName evidence="1">Uncharacterized protein</fullName>
    </submittedName>
</protein>
<evidence type="ECO:0000313" key="2">
    <source>
        <dbReference type="Proteomes" id="UP001144372"/>
    </source>
</evidence>
<dbReference type="EMBL" id="BSDR01000001">
    <property type="protein sequence ID" value="GLI35873.1"/>
    <property type="molecule type" value="Genomic_DNA"/>
</dbReference>